<evidence type="ECO:0000313" key="2">
    <source>
        <dbReference type="Proteomes" id="UP000635565"/>
    </source>
</evidence>
<protein>
    <recommendedName>
        <fullName evidence="3">PilZ domain-containing protein</fullName>
    </recommendedName>
</protein>
<keyword evidence="2" id="KW-1185">Reference proteome</keyword>
<dbReference type="EMBL" id="BNJJ01000037">
    <property type="protein sequence ID" value="GHO89455.1"/>
    <property type="molecule type" value="Genomic_DNA"/>
</dbReference>
<evidence type="ECO:0000313" key="1">
    <source>
        <dbReference type="EMBL" id="GHO89455.1"/>
    </source>
</evidence>
<accession>A0ABQ3VTA7</accession>
<comment type="caution">
    <text evidence="1">The sequence shown here is derived from an EMBL/GenBank/DDBJ whole genome shotgun (WGS) entry which is preliminary data.</text>
</comment>
<organism evidence="1 2">
    <name type="scientific">Dictyobacter formicarum</name>
    <dbReference type="NCBI Taxonomy" id="2778368"/>
    <lineage>
        <taxon>Bacteria</taxon>
        <taxon>Bacillati</taxon>
        <taxon>Chloroflexota</taxon>
        <taxon>Ktedonobacteria</taxon>
        <taxon>Ktedonobacterales</taxon>
        <taxon>Dictyobacteraceae</taxon>
        <taxon>Dictyobacter</taxon>
    </lineage>
</organism>
<proteinExistence type="predicted"/>
<evidence type="ECO:0008006" key="3">
    <source>
        <dbReference type="Google" id="ProtNLM"/>
    </source>
</evidence>
<gene>
    <name evidence="1" type="ORF">KSZ_74610</name>
</gene>
<sequence>MEAASRFTVYLPASVEADEAGTRLALTRCHATPLGGTVSNRGGFGLRSPHRQGDLALTFAHDQLQAADGNREKRVSPSLWVRQIRLTVAHCSFVYQVDNTKALYERQYCLMEAYAMGARLEIG</sequence>
<name>A0ABQ3VTA7_9CHLR</name>
<dbReference type="Proteomes" id="UP000635565">
    <property type="component" value="Unassembled WGS sequence"/>
</dbReference>
<reference evidence="1 2" key="1">
    <citation type="journal article" date="2021" name="Int. J. Syst. Evol. Microbiol.">
        <title>Reticulibacter mediterranei gen. nov., sp. nov., within the new family Reticulibacteraceae fam. nov., and Ktedonospora formicarum gen. nov., sp. nov., Ktedonobacter robiniae sp. nov., Dictyobacter formicarum sp. nov. and Dictyobacter arantiisoli sp. nov., belonging to the class Ktedonobacteria.</title>
        <authorList>
            <person name="Yabe S."/>
            <person name="Zheng Y."/>
            <person name="Wang C.M."/>
            <person name="Sakai Y."/>
            <person name="Abe K."/>
            <person name="Yokota A."/>
            <person name="Donadio S."/>
            <person name="Cavaletti L."/>
            <person name="Monciardini P."/>
        </authorList>
    </citation>
    <scope>NUCLEOTIDE SEQUENCE [LARGE SCALE GENOMIC DNA]</scope>
    <source>
        <strain evidence="1 2">SOSP1-9</strain>
    </source>
</reference>